<dbReference type="PaxDb" id="2850-Phatr3676"/>
<evidence type="ECO:0000256" key="4">
    <source>
        <dbReference type="ARBA" id="ARBA00022837"/>
    </source>
</evidence>
<dbReference type="eggNOG" id="KOG1418">
    <property type="taxonomic scope" value="Eukaryota"/>
</dbReference>
<evidence type="ECO:0000256" key="8">
    <source>
        <dbReference type="ARBA" id="ARBA00023303"/>
    </source>
</evidence>
<keyword evidence="6" id="KW-0406">Ion transport</keyword>
<dbReference type="Pfam" id="PF13833">
    <property type="entry name" value="EF-hand_8"/>
    <property type="match status" value="1"/>
</dbReference>
<feature type="transmembrane region" description="Helical" evidence="9">
    <location>
        <begin position="55"/>
        <end position="77"/>
    </location>
</feature>
<dbReference type="PROSITE" id="PS00018">
    <property type="entry name" value="EF_HAND_1"/>
    <property type="match status" value="2"/>
</dbReference>
<evidence type="ECO:0000259" key="10">
    <source>
        <dbReference type="PROSITE" id="PS50222"/>
    </source>
</evidence>
<dbReference type="PRINTS" id="PR00169">
    <property type="entry name" value="KCHANNEL"/>
</dbReference>
<dbReference type="PANTHER" id="PTHR11003:SF291">
    <property type="entry name" value="IP11374P"/>
    <property type="match status" value="1"/>
</dbReference>
<keyword evidence="5 9" id="KW-1133">Transmembrane helix</keyword>
<evidence type="ECO:0000256" key="6">
    <source>
        <dbReference type="ARBA" id="ARBA00023065"/>
    </source>
</evidence>
<keyword evidence="2" id="KW-0813">Transport</keyword>
<dbReference type="AlphaFoldDB" id="B7G8X6"/>
<dbReference type="GO" id="GO:0005886">
    <property type="term" value="C:plasma membrane"/>
    <property type="evidence" value="ECO:0007669"/>
    <property type="project" value="TreeGrafter"/>
</dbReference>
<feature type="domain" description="EF-hand" evidence="10">
    <location>
        <begin position="210"/>
        <end position="245"/>
    </location>
</feature>
<dbReference type="InParanoid" id="B7G8X6"/>
<evidence type="ECO:0000313" key="11">
    <source>
        <dbReference type="EMBL" id="EEC44725.1"/>
    </source>
</evidence>
<dbReference type="PANTHER" id="PTHR11003">
    <property type="entry name" value="POTASSIUM CHANNEL, SUBFAMILY K"/>
    <property type="match status" value="1"/>
</dbReference>
<keyword evidence="3 9" id="KW-0812">Transmembrane</keyword>
<evidence type="ECO:0000256" key="2">
    <source>
        <dbReference type="ARBA" id="ARBA00022448"/>
    </source>
</evidence>
<feature type="transmembrane region" description="Helical" evidence="9">
    <location>
        <begin position="173"/>
        <end position="198"/>
    </location>
</feature>
<dbReference type="InterPro" id="IPR018247">
    <property type="entry name" value="EF_Hand_1_Ca_BS"/>
</dbReference>
<keyword evidence="12" id="KW-1185">Reference proteome</keyword>
<evidence type="ECO:0000256" key="7">
    <source>
        <dbReference type="ARBA" id="ARBA00023136"/>
    </source>
</evidence>
<dbReference type="GeneID" id="7195356"/>
<feature type="non-terminal residue" evidence="11">
    <location>
        <position position="277"/>
    </location>
</feature>
<sequence length="277" mass="30287">MIAIALYLSVAVMAFSFVFDHWTIVDSMYFAVVTFTTIGYGDLTPDTYAGRIFTCIFALSGVACLGIALGVIGNHIIEAQETAVSQTSALAKAHATPTSTFGCLSRFTVSLQCWRLLWELVVVLALVSFFVALVASDPGIDTTKWGDGLYYAIITACTVGYGDFAPSSQAGRALAIVFIPLAVGAMGHFLSIVANWMIEGRQQRFHKHMQAKELTMQDLEVMDEDGDGKVTRAEFMEFMLVAMNAIDQSLIDELRDHFRHLDQDNSGSLSRQDLIAA</sequence>
<dbReference type="GO" id="GO:0022841">
    <property type="term" value="F:potassium ion leak channel activity"/>
    <property type="evidence" value="ECO:0007669"/>
    <property type="project" value="TreeGrafter"/>
</dbReference>
<proteinExistence type="predicted"/>
<dbReference type="Proteomes" id="UP000000759">
    <property type="component" value="Chromosome 20"/>
</dbReference>
<reference evidence="11 12" key="1">
    <citation type="journal article" date="2008" name="Nature">
        <title>The Phaeodactylum genome reveals the evolutionary history of diatom genomes.</title>
        <authorList>
            <person name="Bowler C."/>
            <person name="Allen A.E."/>
            <person name="Badger J.H."/>
            <person name="Grimwood J."/>
            <person name="Jabbari K."/>
            <person name="Kuo A."/>
            <person name="Maheswari U."/>
            <person name="Martens C."/>
            <person name="Maumus F."/>
            <person name="Otillar R.P."/>
            <person name="Rayko E."/>
            <person name="Salamov A."/>
            <person name="Vandepoele K."/>
            <person name="Beszteri B."/>
            <person name="Gruber A."/>
            <person name="Heijde M."/>
            <person name="Katinka M."/>
            <person name="Mock T."/>
            <person name="Valentin K."/>
            <person name="Verret F."/>
            <person name="Berges J.A."/>
            <person name="Brownlee C."/>
            <person name="Cadoret J.P."/>
            <person name="Chiovitti A."/>
            <person name="Choi C.J."/>
            <person name="Coesel S."/>
            <person name="De Martino A."/>
            <person name="Detter J.C."/>
            <person name="Durkin C."/>
            <person name="Falciatore A."/>
            <person name="Fournet J."/>
            <person name="Haruta M."/>
            <person name="Huysman M.J."/>
            <person name="Jenkins B.D."/>
            <person name="Jiroutova K."/>
            <person name="Jorgensen R.E."/>
            <person name="Joubert Y."/>
            <person name="Kaplan A."/>
            <person name="Kroger N."/>
            <person name="Kroth P.G."/>
            <person name="La Roche J."/>
            <person name="Lindquist E."/>
            <person name="Lommer M."/>
            <person name="Martin-Jezequel V."/>
            <person name="Lopez P.J."/>
            <person name="Lucas S."/>
            <person name="Mangogna M."/>
            <person name="McGinnis K."/>
            <person name="Medlin L.K."/>
            <person name="Montsant A."/>
            <person name="Oudot-Le Secq M.P."/>
            <person name="Napoli C."/>
            <person name="Obornik M."/>
            <person name="Parker M.S."/>
            <person name="Petit J.L."/>
            <person name="Porcel B.M."/>
            <person name="Poulsen N."/>
            <person name="Robison M."/>
            <person name="Rychlewski L."/>
            <person name="Rynearson T.A."/>
            <person name="Schmutz J."/>
            <person name="Shapiro H."/>
            <person name="Siaut M."/>
            <person name="Stanley M."/>
            <person name="Sussman M.R."/>
            <person name="Taylor A.R."/>
            <person name="Vardi A."/>
            <person name="von Dassow P."/>
            <person name="Vyverman W."/>
            <person name="Willis A."/>
            <person name="Wyrwicz L.S."/>
            <person name="Rokhsar D.S."/>
            <person name="Weissenbach J."/>
            <person name="Armbrust E.V."/>
            <person name="Green B.R."/>
            <person name="Van de Peer Y."/>
            <person name="Grigoriev I.V."/>
        </authorList>
    </citation>
    <scope>NUCLEOTIDE SEQUENCE [LARGE SCALE GENOMIC DNA]</scope>
    <source>
        <strain evidence="11 12">CCAP 1055/1</strain>
    </source>
</reference>
<dbReference type="InterPro" id="IPR013099">
    <property type="entry name" value="K_chnl_dom"/>
</dbReference>
<dbReference type="RefSeq" id="XP_002183543.1">
    <property type="nucleotide sequence ID" value="XM_002183507.1"/>
</dbReference>
<keyword evidence="8" id="KW-0407">Ion channel</keyword>
<dbReference type="EMBL" id="CM000622">
    <property type="protein sequence ID" value="EEC44725.1"/>
    <property type="molecule type" value="Genomic_DNA"/>
</dbReference>
<dbReference type="InterPro" id="IPR011992">
    <property type="entry name" value="EF-hand-dom_pair"/>
</dbReference>
<feature type="domain" description="EF-hand" evidence="10">
    <location>
        <begin position="249"/>
        <end position="277"/>
    </location>
</feature>
<comment type="subcellular location">
    <subcellularLocation>
        <location evidence="1">Membrane</location>
        <topology evidence="1">Multi-pass membrane protein</topology>
    </subcellularLocation>
</comment>
<keyword evidence="7 9" id="KW-0472">Membrane</keyword>
<dbReference type="Gene3D" id="1.10.238.10">
    <property type="entry name" value="EF-hand"/>
    <property type="match status" value="1"/>
</dbReference>
<dbReference type="KEGG" id="pti:PHATRDRAFT_3676"/>
<evidence type="ECO:0000256" key="3">
    <source>
        <dbReference type="ARBA" id="ARBA00022692"/>
    </source>
</evidence>
<dbReference type="GO" id="GO:0005737">
    <property type="term" value="C:cytoplasm"/>
    <property type="evidence" value="ECO:0007669"/>
    <property type="project" value="UniProtKB-ARBA"/>
</dbReference>
<name>B7G8X6_PHATC</name>
<dbReference type="GO" id="GO:0015271">
    <property type="term" value="F:outward rectifier potassium channel activity"/>
    <property type="evidence" value="ECO:0007669"/>
    <property type="project" value="TreeGrafter"/>
</dbReference>
<dbReference type="Pfam" id="PF07885">
    <property type="entry name" value="Ion_trans_2"/>
    <property type="match status" value="2"/>
</dbReference>
<protein>
    <recommendedName>
        <fullName evidence="10">EF-hand domain-containing protein</fullName>
    </recommendedName>
</protein>
<gene>
    <name evidence="11" type="ORF">PHATRDRAFT_3676</name>
</gene>
<dbReference type="SUPFAM" id="SSF47473">
    <property type="entry name" value="EF-hand"/>
    <property type="match status" value="1"/>
</dbReference>
<dbReference type="GO" id="GO:0030322">
    <property type="term" value="P:stabilization of membrane potential"/>
    <property type="evidence" value="ECO:0007669"/>
    <property type="project" value="TreeGrafter"/>
</dbReference>
<dbReference type="PRINTS" id="PR01333">
    <property type="entry name" value="2POREKCHANEL"/>
</dbReference>
<dbReference type="GO" id="GO:0005509">
    <property type="term" value="F:calcium ion binding"/>
    <property type="evidence" value="ECO:0007669"/>
    <property type="project" value="InterPro"/>
</dbReference>
<dbReference type="SUPFAM" id="SSF81324">
    <property type="entry name" value="Voltage-gated potassium channels"/>
    <property type="match status" value="2"/>
</dbReference>
<reference evidence="12" key="2">
    <citation type="submission" date="2008-08" db="EMBL/GenBank/DDBJ databases">
        <authorList>
            <consortium name="Diatom Consortium"/>
            <person name="Grigoriev I."/>
            <person name="Grimwood J."/>
            <person name="Kuo A."/>
            <person name="Otillar R.P."/>
            <person name="Salamov A."/>
            <person name="Detter J.C."/>
            <person name="Lindquist E."/>
            <person name="Shapiro H."/>
            <person name="Lucas S."/>
            <person name="Glavina del Rio T."/>
            <person name="Pitluck S."/>
            <person name="Rokhsar D."/>
            <person name="Bowler C."/>
        </authorList>
    </citation>
    <scope>GENOME REANNOTATION</scope>
    <source>
        <strain evidence="12">CCAP 1055/1</strain>
    </source>
</reference>
<dbReference type="CDD" id="cd00051">
    <property type="entry name" value="EFh"/>
    <property type="match status" value="1"/>
</dbReference>
<dbReference type="PROSITE" id="PS50222">
    <property type="entry name" value="EF_HAND_2"/>
    <property type="match status" value="2"/>
</dbReference>
<dbReference type="Gene3D" id="1.10.287.70">
    <property type="match status" value="2"/>
</dbReference>
<accession>B7G8X6</accession>
<dbReference type="Pfam" id="PF13202">
    <property type="entry name" value="EF-hand_5"/>
    <property type="match status" value="1"/>
</dbReference>
<evidence type="ECO:0000313" key="12">
    <source>
        <dbReference type="Proteomes" id="UP000000759"/>
    </source>
</evidence>
<keyword evidence="4" id="KW-0106">Calcium</keyword>
<dbReference type="InterPro" id="IPR003280">
    <property type="entry name" value="2pore_dom_K_chnl"/>
</dbReference>
<evidence type="ECO:0000256" key="9">
    <source>
        <dbReference type="SAM" id="Phobius"/>
    </source>
</evidence>
<evidence type="ECO:0000256" key="5">
    <source>
        <dbReference type="ARBA" id="ARBA00022989"/>
    </source>
</evidence>
<dbReference type="InterPro" id="IPR002048">
    <property type="entry name" value="EF_hand_dom"/>
</dbReference>
<dbReference type="OrthoDB" id="47437at2759"/>
<feature type="transmembrane region" description="Helical" evidence="9">
    <location>
        <begin position="116"/>
        <end position="136"/>
    </location>
</feature>
<organism evidence="11 12">
    <name type="scientific">Phaeodactylum tricornutum (strain CCAP 1055/1)</name>
    <dbReference type="NCBI Taxonomy" id="556484"/>
    <lineage>
        <taxon>Eukaryota</taxon>
        <taxon>Sar</taxon>
        <taxon>Stramenopiles</taxon>
        <taxon>Ochrophyta</taxon>
        <taxon>Bacillariophyta</taxon>
        <taxon>Bacillariophyceae</taxon>
        <taxon>Bacillariophycidae</taxon>
        <taxon>Naviculales</taxon>
        <taxon>Phaeodactylaceae</taxon>
        <taxon>Phaeodactylum</taxon>
    </lineage>
</organism>
<evidence type="ECO:0000256" key="1">
    <source>
        <dbReference type="ARBA" id="ARBA00004141"/>
    </source>
</evidence>